<name>A0A9W9G881_9EURO</name>
<sequence>MESERTQSPPPMTVEAISAEKRDSSREKSVPATEKRQPWKDFLMITEEVKTQGHRSFRGDNDHDEIRLMAQLDDKVLGG</sequence>
<feature type="compositionally biased region" description="Basic and acidic residues" evidence="1">
    <location>
        <begin position="18"/>
        <end position="38"/>
    </location>
</feature>
<gene>
    <name evidence="2" type="ORF">N7456_002313</name>
</gene>
<evidence type="ECO:0000256" key="1">
    <source>
        <dbReference type="SAM" id="MobiDB-lite"/>
    </source>
</evidence>
<reference evidence="2" key="2">
    <citation type="journal article" date="2023" name="IMA Fungus">
        <title>Comparative genomic study of the Penicillium genus elucidates a diverse pangenome and 15 lateral gene transfer events.</title>
        <authorList>
            <person name="Petersen C."/>
            <person name="Sorensen T."/>
            <person name="Nielsen M.R."/>
            <person name="Sondergaard T.E."/>
            <person name="Sorensen J.L."/>
            <person name="Fitzpatrick D.A."/>
            <person name="Frisvad J.C."/>
            <person name="Nielsen K.L."/>
        </authorList>
    </citation>
    <scope>NUCLEOTIDE SEQUENCE</scope>
    <source>
        <strain evidence="2">IBT 30069</strain>
    </source>
</reference>
<protein>
    <submittedName>
        <fullName evidence="2">Uncharacterized protein</fullName>
    </submittedName>
</protein>
<evidence type="ECO:0000313" key="2">
    <source>
        <dbReference type="EMBL" id="KAJ5113779.1"/>
    </source>
</evidence>
<evidence type="ECO:0000313" key="3">
    <source>
        <dbReference type="Proteomes" id="UP001149165"/>
    </source>
</evidence>
<reference evidence="2" key="1">
    <citation type="submission" date="2022-11" db="EMBL/GenBank/DDBJ databases">
        <authorList>
            <person name="Petersen C."/>
        </authorList>
    </citation>
    <scope>NUCLEOTIDE SEQUENCE</scope>
    <source>
        <strain evidence="2">IBT 30069</strain>
    </source>
</reference>
<dbReference type="EMBL" id="JAPQKH010000002">
    <property type="protein sequence ID" value="KAJ5113779.1"/>
    <property type="molecule type" value="Genomic_DNA"/>
</dbReference>
<proteinExistence type="predicted"/>
<keyword evidence="3" id="KW-1185">Reference proteome</keyword>
<comment type="caution">
    <text evidence="2">The sequence shown here is derived from an EMBL/GenBank/DDBJ whole genome shotgun (WGS) entry which is preliminary data.</text>
</comment>
<accession>A0A9W9G881</accession>
<dbReference type="AlphaFoldDB" id="A0A9W9G881"/>
<dbReference type="Proteomes" id="UP001149165">
    <property type="component" value="Unassembled WGS sequence"/>
</dbReference>
<feature type="region of interest" description="Disordered" evidence="1">
    <location>
        <begin position="1"/>
        <end position="38"/>
    </location>
</feature>
<organism evidence="2 3">
    <name type="scientific">Penicillium angulare</name>
    <dbReference type="NCBI Taxonomy" id="116970"/>
    <lineage>
        <taxon>Eukaryota</taxon>
        <taxon>Fungi</taxon>
        <taxon>Dikarya</taxon>
        <taxon>Ascomycota</taxon>
        <taxon>Pezizomycotina</taxon>
        <taxon>Eurotiomycetes</taxon>
        <taxon>Eurotiomycetidae</taxon>
        <taxon>Eurotiales</taxon>
        <taxon>Aspergillaceae</taxon>
        <taxon>Penicillium</taxon>
    </lineage>
</organism>